<dbReference type="EMBL" id="SSHJ02000008">
    <property type="protein sequence ID" value="MFN0256835.1"/>
    <property type="molecule type" value="Genomic_DNA"/>
</dbReference>
<evidence type="ECO:0008006" key="4">
    <source>
        <dbReference type="Google" id="ProtNLM"/>
    </source>
</evidence>
<evidence type="ECO:0000313" key="3">
    <source>
        <dbReference type="Proteomes" id="UP001517247"/>
    </source>
</evidence>
<reference evidence="2 3" key="1">
    <citation type="submission" date="2024-12" db="EMBL/GenBank/DDBJ databases">
        <authorList>
            <person name="Hu S."/>
        </authorList>
    </citation>
    <scope>NUCLEOTIDE SEQUENCE [LARGE SCALE GENOMIC DNA]</scope>
    <source>
        <strain evidence="2 3">THG-T11</strain>
    </source>
</reference>
<evidence type="ECO:0000313" key="2">
    <source>
        <dbReference type="EMBL" id="MFN0256835.1"/>
    </source>
</evidence>
<evidence type="ECO:0000256" key="1">
    <source>
        <dbReference type="SAM" id="SignalP"/>
    </source>
</evidence>
<proteinExistence type="predicted"/>
<gene>
    <name evidence="2" type="ORF">E6A44_014695</name>
</gene>
<protein>
    <recommendedName>
        <fullName evidence="4">DUF4843 domain-containing protein</fullName>
    </recommendedName>
</protein>
<comment type="caution">
    <text evidence="2">The sequence shown here is derived from an EMBL/GenBank/DDBJ whole genome shotgun (WGS) entry which is preliminary data.</text>
</comment>
<dbReference type="PROSITE" id="PS51257">
    <property type="entry name" value="PROKAR_LIPOPROTEIN"/>
    <property type="match status" value="1"/>
</dbReference>
<feature type="chain" id="PRO_5045853251" description="DUF4843 domain-containing protein" evidence="1">
    <location>
        <begin position="27"/>
        <end position="225"/>
    </location>
</feature>
<keyword evidence="1" id="KW-0732">Signal</keyword>
<sequence length="225" mass="25090">MITKLTTTILCMLLATGMLISCKKDAETVPKEKGIIEDPANYVVYIRLQSPSGSAYYDELYDFSPDNKMYTYTPEIPQGAIRNYSIDGNILKIEGTMVEITQDKVTNEGGWDIKDFAILKKQSSNQLAGKVYTGVYYKNDGSVLHPSFFYQFHPSSTTKKAGLVFPTVAREDTYILIGGVAALGKNIPGYPGDAELLVLVNEKLYVNYYDSTNDKMYSGIFSKQQ</sequence>
<accession>A0ABW9JA92</accession>
<keyword evidence="3" id="KW-1185">Reference proteome</keyword>
<dbReference type="RefSeq" id="WP_138723938.1">
    <property type="nucleotide sequence ID" value="NZ_SSHJ02000008.1"/>
</dbReference>
<name>A0ABW9JA92_9SPHI</name>
<organism evidence="2 3">
    <name type="scientific">Pedobacter ureilyticus</name>
    <dbReference type="NCBI Taxonomy" id="1393051"/>
    <lineage>
        <taxon>Bacteria</taxon>
        <taxon>Pseudomonadati</taxon>
        <taxon>Bacteroidota</taxon>
        <taxon>Sphingobacteriia</taxon>
        <taxon>Sphingobacteriales</taxon>
        <taxon>Sphingobacteriaceae</taxon>
        <taxon>Pedobacter</taxon>
    </lineage>
</organism>
<dbReference type="Proteomes" id="UP001517247">
    <property type="component" value="Unassembled WGS sequence"/>
</dbReference>
<feature type="signal peptide" evidence="1">
    <location>
        <begin position="1"/>
        <end position="26"/>
    </location>
</feature>